<sequence>MQATKCLAAEKNLLLCLDAFGTLFTPSVPIPVAYARAAAQHGIDCGDTENAREVGARFKDAFKDESKNNPNYGRATGLGAEKWWGNVIRNTFTPFTKPGQEVPPALITDLLRRYSTREGYNLKPGVKEFFQRLQSYKSSPLGGSCPWPVKKIIVGVITNSDDRVPGILESFGLRIDSRRFTTSSKPAKYTSVESDVDFVVLSYDVGHEKPDRRIFDAATTMLTEMVSGEQSGLTAEDFEKLYVGDDFKKDYDGARAAGWHAVLLDRDGVMDKVKNFRLGRIRMKKKHGQGKRVMARSILDLELWRPIGTDGIDVWQRLRRVSTSPRIRKHMSP</sequence>
<dbReference type="InterPro" id="IPR051828">
    <property type="entry name" value="HAD-like_hydrolase_domain"/>
</dbReference>
<accession>A0A6A6ZDL4</accession>
<dbReference type="InterPro" id="IPR044924">
    <property type="entry name" value="HAD-SF_hydro_IA_REG-2-like_cap"/>
</dbReference>
<dbReference type="SUPFAM" id="SSF56784">
    <property type="entry name" value="HAD-like"/>
    <property type="match status" value="1"/>
</dbReference>
<dbReference type="AlphaFoldDB" id="A0A6A6ZDL4"/>
<protein>
    <recommendedName>
        <fullName evidence="3">HAD-like protein</fullName>
    </recommendedName>
</protein>
<dbReference type="InterPro" id="IPR023214">
    <property type="entry name" value="HAD_sf"/>
</dbReference>
<dbReference type="Gene3D" id="3.40.50.1000">
    <property type="entry name" value="HAD superfamily/HAD-like"/>
    <property type="match status" value="1"/>
</dbReference>
<dbReference type="PANTHER" id="PTHR46191">
    <property type="match status" value="1"/>
</dbReference>
<name>A0A6A6ZDL4_9PLEO</name>
<organism evidence="1 2">
    <name type="scientific">Ophiobolus disseminans</name>
    <dbReference type="NCBI Taxonomy" id="1469910"/>
    <lineage>
        <taxon>Eukaryota</taxon>
        <taxon>Fungi</taxon>
        <taxon>Dikarya</taxon>
        <taxon>Ascomycota</taxon>
        <taxon>Pezizomycotina</taxon>
        <taxon>Dothideomycetes</taxon>
        <taxon>Pleosporomycetidae</taxon>
        <taxon>Pleosporales</taxon>
        <taxon>Pleosporineae</taxon>
        <taxon>Phaeosphaeriaceae</taxon>
        <taxon>Ophiobolus</taxon>
    </lineage>
</organism>
<dbReference type="Gene3D" id="1.10.150.720">
    <property type="entry name" value="Haloacid dehalogenase-like hydrolase"/>
    <property type="match status" value="1"/>
</dbReference>
<dbReference type="GO" id="GO:0005634">
    <property type="term" value="C:nucleus"/>
    <property type="evidence" value="ECO:0007669"/>
    <property type="project" value="TreeGrafter"/>
</dbReference>
<evidence type="ECO:0008006" key="3">
    <source>
        <dbReference type="Google" id="ProtNLM"/>
    </source>
</evidence>
<proteinExistence type="predicted"/>
<dbReference type="InterPro" id="IPR036412">
    <property type="entry name" value="HAD-like_sf"/>
</dbReference>
<reference evidence="1" key="1">
    <citation type="journal article" date="2020" name="Stud. Mycol.">
        <title>101 Dothideomycetes genomes: a test case for predicting lifestyles and emergence of pathogens.</title>
        <authorList>
            <person name="Haridas S."/>
            <person name="Albert R."/>
            <person name="Binder M."/>
            <person name="Bloem J."/>
            <person name="Labutti K."/>
            <person name="Salamov A."/>
            <person name="Andreopoulos B."/>
            <person name="Baker S."/>
            <person name="Barry K."/>
            <person name="Bills G."/>
            <person name="Bluhm B."/>
            <person name="Cannon C."/>
            <person name="Castanera R."/>
            <person name="Culley D."/>
            <person name="Daum C."/>
            <person name="Ezra D."/>
            <person name="Gonzalez J."/>
            <person name="Henrissat B."/>
            <person name="Kuo A."/>
            <person name="Liang C."/>
            <person name="Lipzen A."/>
            <person name="Lutzoni F."/>
            <person name="Magnuson J."/>
            <person name="Mondo S."/>
            <person name="Nolan M."/>
            <person name="Ohm R."/>
            <person name="Pangilinan J."/>
            <person name="Park H.-J."/>
            <person name="Ramirez L."/>
            <person name="Alfaro M."/>
            <person name="Sun H."/>
            <person name="Tritt A."/>
            <person name="Yoshinaga Y."/>
            <person name="Zwiers L.-H."/>
            <person name="Turgeon B."/>
            <person name="Goodwin S."/>
            <person name="Spatafora J."/>
            <person name="Crous P."/>
            <person name="Grigoriev I."/>
        </authorList>
    </citation>
    <scope>NUCLEOTIDE SEQUENCE</scope>
    <source>
        <strain evidence="1">CBS 113818</strain>
    </source>
</reference>
<dbReference type="Proteomes" id="UP000799424">
    <property type="component" value="Unassembled WGS sequence"/>
</dbReference>
<dbReference type="Pfam" id="PF00702">
    <property type="entry name" value="Hydrolase"/>
    <property type="match status" value="1"/>
</dbReference>
<evidence type="ECO:0000313" key="1">
    <source>
        <dbReference type="EMBL" id="KAF2818958.1"/>
    </source>
</evidence>
<gene>
    <name evidence="1" type="ORF">CC86DRAFT_472388</name>
</gene>
<dbReference type="EMBL" id="MU006247">
    <property type="protein sequence ID" value="KAF2818958.1"/>
    <property type="molecule type" value="Genomic_DNA"/>
</dbReference>
<evidence type="ECO:0000313" key="2">
    <source>
        <dbReference type="Proteomes" id="UP000799424"/>
    </source>
</evidence>
<keyword evidence="2" id="KW-1185">Reference proteome</keyword>
<dbReference type="OrthoDB" id="444127at2759"/>
<dbReference type="PANTHER" id="PTHR46191:SF2">
    <property type="entry name" value="HALOACID DEHALOGENASE-LIKE HYDROLASE DOMAIN-CONTAINING PROTEIN 3"/>
    <property type="match status" value="1"/>
</dbReference>